<proteinExistence type="predicted"/>
<name>E3KWH6_PUCGT</name>
<evidence type="ECO:0000313" key="2">
    <source>
        <dbReference type="Proteomes" id="UP000008783"/>
    </source>
</evidence>
<evidence type="ECO:0000313" key="1">
    <source>
        <dbReference type="EMBL" id="EFP88651.2"/>
    </source>
</evidence>
<dbReference type="OrthoDB" id="10605247at2759"/>
<dbReference type="RefSeq" id="XP_003333070.2">
    <property type="nucleotide sequence ID" value="XM_003333022.2"/>
</dbReference>
<dbReference type="AlphaFoldDB" id="E3KWH6"/>
<dbReference type="HOGENOM" id="CLU_2387256_0_0_1"/>
<keyword evidence="2" id="KW-1185">Reference proteome</keyword>
<reference evidence="2" key="2">
    <citation type="journal article" date="2011" name="Proc. Natl. Acad. Sci. U.S.A.">
        <title>Obligate biotrophy features unraveled by the genomic analysis of rust fungi.</title>
        <authorList>
            <person name="Duplessis S."/>
            <person name="Cuomo C.A."/>
            <person name="Lin Y.-C."/>
            <person name="Aerts A."/>
            <person name="Tisserant E."/>
            <person name="Veneault-Fourrey C."/>
            <person name="Joly D.L."/>
            <person name="Hacquard S."/>
            <person name="Amselem J."/>
            <person name="Cantarel B.L."/>
            <person name="Chiu R."/>
            <person name="Coutinho P.M."/>
            <person name="Feau N."/>
            <person name="Field M."/>
            <person name="Frey P."/>
            <person name="Gelhaye E."/>
            <person name="Goldberg J."/>
            <person name="Grabherr M.G."/>
            <person name="Kodira C.D."/>
            <person name="Kohler A."/>
            <person name="Kuees U."/>
            <person name="Lindquist E.A."/>
            <person name="Lucas S.M."/>
            <person name="Mago R."/>
            <person name="Mauceli E."/>
            <person name="Morin E."/>
            <person name="Murat C."/>
            <person name="Pangilinan J.L."/>
            <person name="Park R."/>
            <person name="Pearson M."/>
            <person name="Quesneville H."/>
            <person name="Rouhier N."/>
            <person name="Sakthikumar S."/>
            <person name="Salamov A.A."/>
            <person name="Schmutz J."/>
            <person name="Selles B."/>
            <person name="Shapiro H."/>
            <person name="Tanguay P."/>
            <person name="Tuskan G.A."/>
            <person name="Henrissat B."/>
            <person name="Van de Peer Y."/>
            <person name="Rouze P."/>
            <person name="Ellis J.G."/>
            <person name="Dodds P.N."/>
            <person name="Schein J.E."/>
            <person name="Zhong S."/>
            <person name="Hamelin R.C."/>
            <person name="Grigoriev I.V."/>
            <person name="Szabo L.J."/>
            <person name="Martin F."/>
        </authorList>
    </citation>
    <scope>NUCLEOTIDE SEQUENCE [LARGE SCALE GENOMIC DNA]</scope>
    <source>
        <strain evidence="2">CRL 75-36-700-3 / race SCCL</strain>
    </source>
</reference>
<gene>
    <name evidence="1" type="ORF">PGTG_14856</name>
</gene>
<dbReference type="VEuPathDB" id="FungiDB:PGTG_14856"/>
<dbReference type="GeneID" id="10541440"/>
<reference key="1">
    <citation type="submission" date="2007-01" db="EMBL/GenBank/DDBJ databases">
        <title>The Genome Sequence of Puccinia graminis f. sp. tritici Strain CRL 75-36-700-3.</title>
        <authorList>
            <consortium name="The Broad Institute Genome Sequencing Platform"/>
            <person name="Birren B."/>
            <person name="Lander E."/>
            <person name="Galagan J."/>
            <person name="Nusbaum C."/>
            <person name="Devon K."/>
            <person name="Cuomo C."/>
            <person name="Jaffe D."/>
            <person name="Butler J."/>
            <person name="Alvarez P."/>
            <person name="Gnerre S."/>
            <person name="Grabherr M."/>
            <person name="Mauceli E."/>
            <person name="Brockman W."/>
            <person name="Young S."/>
            <person name="LaButti K."/>
            <person name="Sykes S."/>
            <person name="DeCaprio D."/>
            <person name="Crawford M."/>
            <person name="Koehrsen M."/>
            <person name="Engels R."/>
            <person name="Montgomery P."/>
            <person name="Pearson M."/>
            <person name="Howarth C."/>
            <person name="Larson L."/>
            <person name="White J."/>
            <person name="Zeng Q."/>
            <person name="Kodira C."/>
            <person name="Yandava C."/>
            <person name="Alvarado L."/>
            <person name="O'Leary S."/>
            <person name="Szabo L."/>
            <person name="Dean R."/>
            <person name="Schein J."/>
        </authorList>
    </citation>
    <scope>NUCLEOTIDE SEQUENCE</scope>
    <source>
        <strain>CRL 75-36-700-3</strain>
    </source>
</reference>
<dbReference type="InParanoid" id="E3KWH6"/>
<sequence>MLSRCGSRLITAEAIAACIPFYRDYTFNKLRRSQERQVAGASFRVRRSDPVLSSLEAFSQPMLISIPVNTADILDQFPASDFFHGLRSDLRCIK</sequence>
<organism evidence="1 2">
    <name type="scientific">Puccinia graminis f. sp. tritici (strain CRL 75-36-700-3 / race SCCL)</name>
    <name type="common">Black stem rust fungus</name>
    <dbReference type="NCBI Taxonomy" id="418459"/>
    <lineage>
        <taxon>Eukaryota</taxon>
        <taxon>Fungi</taxon>
        <taxon>Dikarya</taxon>
        <taxon>Basidiomycota</taxon>
        <taxon>Pucciniomycotina</taxon>
        <taxon>Pucciniomycetes</taxon>
        <taxon>Pucciniales</taxon>
        <taxon>Pucciniaceae</taxon>
        <taxon>Puccinia</taxon>
    </lineage>
</organism>
<dbReference type="EMBL" id="DS178315">
    <property type="protein sequence ID" value="EFP88651.2"/>
    <property type="molecule type" value="Genomic_DNA"/>
</dbReference>
<protein>
    <submittedName>
        <fullName evidence="1">Uncharacterized protein</fullName>
    </submittedName>
</protein>
<dbReference type="Proteomes" id="UP000008783">
    <property type="component" value="Unassembled WGS sequence"/>
</dbReference>
<dbReference type="KEGG" id="pgr:PGTG_14856"/>
<accession>E3KWH6</accession>